<keyword evidence="2" id="KW-1185">Reference proteome</keyword>
<evidence type="ECO:0000313" key="1">
    <source>
        <dbReference type="EMBL" id="PNT31529.1"/>
    </source>
</evidence>
<proteinExistence type="predicted"/>
<organism evidence="1 2">
    <name type="scientific">Populus trichocarpa</name>
    <name type="common">Western balsam poplar</name>
    <name type="synonym">Populus balsamifera subsp. trichocarpa</name>
    <dbReference type="NCBI Taxonomy" id="3694"/>
    <lineage>
        <taxon>Eukaryota</taxon>
        <taxon>Viridiplantae</taxon>
        <taxon>Streptophyta</taxon>
        <taxon>Embryophyta</taxon>
        <taxon>Tracheophyta</taxon>
        <taxon>Spermatophyta</taxon>
        <taxon>Magnoliopsida</taxon>
        <taxon>eudicotyledons</taxon>
        <taxon>Gunneridae</taxon>
        <taxon>Pentapetalae</taxon>
        <taxon>rosids</taxon>
        <taxon>fabids</taxon>
        <taxon>Malpighiales</taxon>
        <taxon>Salicaceae</taxon>
        <taxon>Saliceae</taxon>
        <taxon>Populus</taxon>
    </lineage>
</organism>
<accession>U5GAR9</accession>
<protein>
    <submittedName>
        <fullName evidence="1">Uncharacterized protein</fullName>
    </submittedName>
</protein>
<sequence>MQIPGVNKSMYKIIDQRSGTRAKLVQVNWIHCKDPSNCWLLVIRGYNMNYLINSIKMELKALAQYPNHHFSSCDHGHHLRGYDLHYPPKKKKNKAFT</sequence>
<gene>
    <name evidence="1" type="ORF">POPTR_006G136200</name>
</gene>
<evidence type="ECO:0000313" key="2">
    <source>
        <dbReference type="Proteomes" id="UP000006729"/>
    </source>
</evidence>
<dbReference type="Proteomes" id="UP000006729">
    <property type="component" value="Chromosome 6"/>
</dbReference>
<name>U5GAR9_POPTR</name>
<dbReference type="InParanoid" id="U5GAR9"/>
<dbReference type="HOGENOM" id="CLU_2350635_0_0_1"/>
<dbReference type="EMBL" id="CM009295">
    <property type="protein sequence ID" value="PNT31529.1"/>
    <property type="molecule type" value="Genomic_DNA"/>
</dbReference>
<dbReference type="AlphaFoldDB" id="U5GAR9"/>
<reference evidence="1 2" key="1">
    <citation type="journal article" date="2006" name="Science">
        <title>The genome of black cottonwood, Populus trichocarpa (Torr. &amp; Gray).</title>
        <authorList>
            <person name="Tuskan G.A."/>
            <person name="Difazio S."/>
            <person name="Jansson S."/>
            <person name="Bohlmann J."/>
            <person name="Grigoriev I."/>
            <person name="Hellsten U."/>
            <person name="Putnam N."/>
            <person name="Ralph S."/>
            <person name="Rombauts S."/>
            <person name="Salamov A."/>
            <person name="Schein J."/>
            <person name="Sterck L."/>
            <person name="Aerts A."/>
            <person name="Bhalerao R.R."/>
            <person name="Bhalerao R.P."/>
            <person name="Blaudez D."/>
            <person name="Boerjan W."/>
            <person name="Brun A."/>
            <person name="Brunner A."/>
            <person name="Busov V."/>
            <person name="Campbell M."/>
            <person name="Carlson J."/>
            <person name="Chalot M."/>
            <person name="Chapman J."/>
            <person name="Chen G.L."/>
            <person name="Cooper D."/>
            <person name="Coutinho P.M."/>
            <person name="Couturier J."/>
            <person name="Covert S."/>
            <person name="Cronk Q."/>
            <person name="Cunningham R."/>
            <person name="Davis J."/>
            <person name="Degroeve S."/>
            <person name="Dejardin A."/>
            <person name="Depamphilis C."/>
            <person name="Detter J."/>
            <person name="Dirks B."/>
            <person name="Dubchak I."/>
            <person name="Duplessis S."/>
            <person name="Ehlting J."/>
            <person name="Ellis B."/>
            <person name="Gendler K."/>
            <person name="Goodstein D."/>
            <person name="Gribskov M."/>
            <person name="Grimwood J."/>
            <person name="Groover A."/>
            <person name="Gunter L."/>
            <person name="Hamberger B."/>
            <person name="Heinze B."/>
            <person name="Helariutta Y."/>
            <person name="Henrissat B."/>
            <person name="Holligan D."/>
            <person name="Holt R."/>
            <person name="Huang W."/>
            <person name="Islam-Faridi N."/>
            <person name="Jones S."/>
            <person name="Jones-Rhoades M."/>
            <person name="Jorgensen R."/>
            <person name="Joshi C."/>
            <person name="Kangasjarvi J."/>
            <person name="Karlsson J."/>
            <person name="Kelleher C."/>
            <person name="Kirkpatrick R."/>
            <person name="Kirst M."/>
            <person name="Kohler A."/>
            <person name="Kalluri U."/>
            <person name="Larimer F."/>
            <person name="Leebens-Mack J."/>
            <person name="Leple J.C."/>
            <person name="Locascio P."/>
            <person name="Lou Y."/>
            <person name="Lucas S."/>
            <person name="Martin F."/>
            <person name="Montanini B."/>
            <person name="Napoli C."/>
            <person name="Nelson D.R."/>
            <person name="Nelson C."/>
            <person name="Nieminen K."/>
            <person name="Nilsson O."/>
            <person name="Pereda V."/>
            <person name="Peter G."/>
            <person name="Philippe R."/>
            <person name="Pilate G."/>
            <person name="Poliakov A."/>
            <person name="Razumovskaya J."/>
            <person name="Richardson P."/>
            <person name="Rinaldi C."/>
            <person name="Ritland K."/>
            <person name="Rouze P."/>
            <person name="Ryaboy D."/>
            <person name="Schmutz J."/>
            <person name="Schrader J."/>
            <person name="Segerman B."/>
            <person name="Shin H."/>
            <person name="Siddiqui A."/>
            <person name="Sterky F."/>
            <person name="Terry A."/>
            <person name="Tsai C.J."/>
            <person name="Uberbacher E."/>
            <person name="Unneberg P."/>
            <person name="Vahala J."/>
            <person name="Wall K."/>
            <person name="Wessler S."/>
            <person name="Yang G."/>
            <person name="Yin T."/>
            <person name="Douglas C."/>
            <person name="Marra M."/>
            <person name="Sandberg G."/>
            <person name="Van de Peer Y."/>
            <person name="Rokhsar D."/>
        </authorList>
    </citation>
    <scope>NUCLEOTIDE SEQUENCE [LARGE SCALE GENOMIC DNA]</scope>
    <source>
        <strain evidence="2">cv. Nisqually</strain>
    </source>
</reference>